<dbReference type="OrthoDB" id="2020141at2"/>
<dbReference type="EMBL" id="WSRR01000021">
    <property type="protein sequence ID" value="MVX61463.1"/>
    <property type="molecule type" value="Genomic_DNA"/>
</dbReference>
<dbReference type="InterPro" id="IPR027417">
    <property type="entry name" value="P-loop_NTPase"/>
</dbReference>
<reference evidence="2 3" key="1">
    <citation type="submission" date="2019-12" db="EMBL/GenBank/DDBJ databases">
        <title>Microbes associate with the intestines of laboratory mice.</title>
        <authorList>
            <person name="Navarre W."/>
            <person name="Wong E."/>
        </authorList>
    </citation>
    <scope>NUCLEOTIDE SEQUENCE [LARGE SCALE GENOMIC DNA]</scope>
    <source>
        <strain evidence="2 3">NM66_B29</strain>
    </source>
</reference>
<proteinExistence type="predicted"/>
<evidence type="ECO:0000259" key="1">
    <source>
        <dbReference type="Pfam" id="PF13191"/>
    </source>
</evidence>
<accession>A0A6N8JNE3</accession>
<evidence type="ECO:0000313" key="2">
    <source>
        <dbReference type="EMBL" id="MVX61463.1"/>
    </source>
</evidence>
<gene>
    <name evidence="2" type="ORF">GKZ27_08355</name>
</gene>
<dbReference type="AlphaFoldDB" id="A0A6N8JNE3"/>
<keyword evidence="3" id="KW-1185">Reference proteome</keyword>
<feature type="domain" description="Orc1-like AAA ATPase" evidence="1">
    <location>
        <begin position="16"/>
        <end position="179"/>
    </location>
</feature>
<name>A0A6N8JNE3_9ACTN</name>
<dbReference type="SUPFAM" id="SSF52540">
    <property type="entry name" value="P-loop containing nucleoside triphosphate hydrolases"/>
    <property type="match status" value="1"/>
</dbReference>
<comment type="caution">
    <text evidence="2">The sequence shown here is derived from an EMBL/GenBank/DDBJ whole genome shotgun (WGS) entry which is preliminary data.</text>
</comment>
<protein>
    <submittedName>
        <fullName evidence="2">AAA family ATPase</fullName>
    </submittedName>
</protein>
<dbReference type="PANTHER" id="PTHR34301">
    <property type="entry name" value="DNA-BINDING PROTEIN-RELATED"/>
    <property type="match status" value="1"/>
</dbReference>
<dbReference type="Pfam" id="PF13191">
    <property type="entry name" value="AAA_16"/>
    <property type="match status" value="1"/>
</dbReference>
<sequence>MANLFHPSFGSRPERIVGRDDVIAQFLKGLQREPGHRDRATLILGQRGMGKTALLLQLAEEAKSRGFVPARVTAGEDMLEEIIESIQIGGSEFVSEKPSRVRGFSAGALGFSFGLTFSEEVRANYGFRTKLSLLCDKLAENDKGVLLLVDEVQPNTDAMRALASAYQHLAGEGKNVAIVMAGLPGSLSRVLNDKVLTFLNRARKHHLGPLSSGDIMAYYGDALARERRLVSPDLLMRATAATRGFPYLLQLIGYYIVEFTAEGDEVSSDQLDRAIAAARLELVEDVFFPTLNALSARDAEVLRAIAAQKTSPASVADVIASLGIDNGYFQPYRARLIDAGVVEAPRDGALSITVPYLAEYLNGKGEAGKES</sequence>
<dbReference type="Gene3D" id="3.40.50.300">
    <property type="entry name" value="P-loop containing nucleotide triphosphate hydrolases"/>
    <property type="match status" value="1"/>
</dbReference>
<evidence type="ECO:0000313" key="3">
    <source>
        <dbReference type="Proteomes" id="UP000463388"/>
    </source>
</evidence>
<dbReference type="PANTHER" id="PTHR34301:SF8">
    <property type="entry name" value="ATPASE DOMAIN-CONTAINING PROTEIN"/>
    <property type="match status" value="1"/>
</dbReference>
<organism evidence="2 3">
    <name type="scientific">Adlercreutzia mucosicola</name>
    <dbReference type="NCBI Taxonomy" id="580026"/>
    <lineage>
        <taxon>Bacteria</taxon>
        <taxon>Bacillati</taxon>
        <taxon>Actinomycetota</taxon>
        <taxon>Coriobacteriia</taxon>
        <taxon>Eggerthellales</taxon>
        <taxon>Eggerthellaceae</taxon>
        <taxon>Adlercreutzia</taxon>
    </lineage>
</organism>
<dbReference type="InterPro" id="IPR041664">
    <property type="entry name" value="AAA_16"/>
</dbReference>
<dbReference type="Proteomes" id="UP000463388">
    <property type="component" value="Unassembled WGS sequence"/>
</dbReference>
<dbReference type="RefSeq" id="WP_160346654.1">
    <property type="nucleotide sequence ID" value="NZ_WSRR01000021.1"/>
</dbReference>